<organism evidence="1">
    <name type="scientific">Cacopsylla melanoneura</name>
    <dbReference type="NCBI Taxonomy" id="428564"/>
    <lineage>
        <taxon>Eukaryota</taxon>
        <taxon>Metazoa</taxon>
        <taxon>Ecdysozoa</taxon>
        <taxon>Arthropoda</taxon>
        <taxon>Hexapoda</taxon>
        <taxon>Insecta</taxon>
        <taxon>Pterygota</taxon>
        <taxon>Neoptera</taxon>
        <taxon>Paraneoptera</taxon>
        <taxon>Hemiptera</taxon>
        <taxon>Sternorrhyncha</taxon>
        <taxon>Psylloidea</taxon>
        <taxon>Psyllidae</taxon>
        <taxon>Psyllinae</taxon>
        <taxon>Cacopsylla</taxon>
    </lineage>
</organism>
<protein>
    <submittedName>
        <fullName evidence="1">Uncharacterized protein</fullName>
    </submittedName>
</protein>
<reference evidence="1" key="1">
    <citation type="submission" date="2021-05" db="EMBL/GenBank/DDBJ databases">
        <authorList>
            <person name="Alioto T."/>
            <person name="Alioto T."/>
            <person name="Gomez Garrido J."/>
        </authorList>
    </citation>
    <scope>NUCLEOTIDE SEQUENCE</scope>
</reference>
<dbReference type="EMBL" id="HBUF01553930">
    <property type="protein sequence ID" value="CAG6759844.1"/>
    <property type="molecule type" value="Transcribed_RNA"/>
</dbReference>
<accession>A0A8D9A562</accession>
<proteinExistence type="predicted"/>
<sequence length="103" mass="12460">MADTKWIMHSKVRGKNIFMFVFCQKSETFLEEKKYRGRYFFFFYVCQVSTLTVTKSLVLTQTHCEPSLFLKYLIPWGPNTFHVFRHTSCHQDNTIIFPRTNYR</sequence>
<name>A0A8D9A562_9HEMI</name>
<evidence type="ECO:0000313" key="1">
    <source>
        <dbReference type="EMBL" id="CAG6759844.1"/>
    </source>
</evidence>
<dbReference type="AlphaFoldDB" id="A0A8D9A562"/>